<dbReference type="EMBL" id="AMZH03012161">
    <property type="protein sequence ID" value="RRT51560.1"/>
    <property type="molecule type" value="Genomic_DNA"/>
</dbReference>
<name>A0A426YIR5_ENSVE</name>
<feature type="compositionally biased region" description="Polar residues" evidence="1">
    <location>
        <begin position="26"/>
        <end position="40"/>
    </location>
</feature>
<dbReference type="Proteomes" id="UP000287651">
    <property type="component" value="Unassembled WGS sequence"/>
</dbReference>
<proteinExistence type="predicted"/>
<gene>
    <name evidence="2" type="ORF">B296_00051048</name>
</gene>
<reference evidence="2 3" key="1">
    <citation type="journal article" date="2014" name="Agronomy (Basel)">
        <title>A Draft Genome Sequence for Ensete ventricosum, the Drought-Tolerant Tree Against Hunger.</title>
        <authorList>
            <person name="Harrison J."/>
            <person name="Moore K.A."/>
            <person name="Paszkiewicz K."/>
            <person name="Jones T."/>
            <person name="Grant M."/>
            <person name="Ambacheew D."/>
            <person name="Muzemil S."/>
            <person name="Studholme D.J."/>
        </authorList>
    </citation>
    <scope>NUCLEOTIDE SEQUENCE [LARGE SCALE GENOMIC DNA]</scope>
</reference>
<feature type="non-terminal residue" evidence="2">
    <location>
        <position position="1"/>
    </location>
</feature>
<sequence length="227" mass="24388">KSVRKRNPIGSHQGRSKTGTFLPGLRSTTIPQQQGTNHLGSETPDATEHRETRFRRSPDRVSKGGRRDAVLQSSWNARSCYTTPSWWADDGVYDGVEARDEPKRGGGGGAVRSCETAASSHDGEGSVTYQYCSNPPSDGDLTDKFVRLTRRGTGGAGPRGLEHVSGVDLVLPILIRRLLVPLLDRDTCYPSDDTRKFSSTDGAPQPRGAGSPTSLMRPGSGTPLEGP</sequence>
<feature type="compositionally biased region" description="Basic and acidic residues" evidence="1">
    <location>
        <begin position="46"/>
        <end position="68"/>
    </location>
</feature>
<feature type="compositionally biased region" description="Basic and acidic residues" evidence="1">
    <location>
        <begin position="189"/>
        <end position="198"/>
    </location>
</feature>
<dbReference type="AlphaFoldDB" id="A0A426YIR5"/>
<evidence type="ECO:0000256" key="1">
    <source>
        <dbReference type="SAM" id="MobiDB-lite"/>
    </source>
</evidence>
<comment type="caution">
    <text evidence="2">The sequence shown here is derived from an EMBL/GenBank/DDBJ whole genome shotgun (WGS) entry which is preliminary data.</text>
</comment>
<accession>A0A426YIR5</accession>
<feature type="region of interest" description="Disordered" evidence="1">
    <location>
        <begin position="1"/>
        <end position="68"/>
    </location>
</feature>
<evidence type="ECO:0000313" key="3">
    <source>
        <dbReference type="Proteomes" id="UP000287651"/>
    </source>
</evidence>
<feature type="region of interest" description="Disordered" evidence="1">
    <location>
        <begin position="98"/>
        <end position="127"/>
    </location>
</feature>
<feature type="region of interest" description="Disordered" evidence="1">
    <location>
        <begin position="189"/>
        <end position="227"/>
    </location>
</feature>
<protein>
    <submittedName>
        <fullName evidence="2">Uncharacterized protein</fullName>
    </submittedName>
</protein>
<organism evidence="2 3">
    <name type="scientific">Ensete ventricosum</name>
    <name type="common">Abyssinian banana</name>
    <name type="synonym">Musa ensete</name>
    <dbReference type="NCBI Taxonomy" id="4639"/>
    <lineage>
        <taxon>Eukaryota</taxon>
        <taxon>Viridiplantae</taxon>
        <taxon>Streptophyta</taxon>
        <taxon>Embryophyta</taxon>
        <taxon>Tracheophyta</taxon>
        <taxon>Spermatophyta</taxon>
        <taxon>Magnoliopsida</taxon>
        <taxon>Liliopsida</taxon>
        <taxon>Zingiberales</taxon>
        <taxon>Musaceae</taxon>
        <taxon>Ensete</taxon>
    </lineage>
</organism>
<evidence type="ECO:0000313" key="2">
    <source>
        <dbReference type="EMBL" id="RRT51560.1"/>
    </source>
</evidence>